<name>A0A438IIR0_VITVI</name>
<feature type="domain" description="Amidase" evidence="1">
    <location>
        <begin position="82"/>
        <end position="173"/>
    </location>
</feature>
<dbReference type="PANTHER" id="PTHR42678:SF34">
    <property type="entry name" value="OS04G0183300 PROTEIN"/>
    <property type="match status" value="1"/>
</dbReference>
<evidence type="ECO:0000259" key="1">
    <source>
        <dbReference type="Pfam" id="PF01425"/>
    </source>
</evidence>
<accession>A0A438IIR0</accession>
<evidence type="ECO:0000313" key="2">
    <source>
        <dbReference type="EMBL" id="RVW96601.1"/>
    </source>
</evidence>
<gene>
    <name evidence="2" type="primary">SPAC869.01_6</name>
    <name evidence="2" type="ORF">CK203_020315</name>
</gene>
<dbReference type="SUPFAM" id="SSF75304">
    <property type="entry name" value="Amidase signature (AS) enzymes"/>
    <property type="match status" value="1"/>
</dbReference>
<evidence type="ECO:0000313" key="3">
    <source>
        <dbReference type="Proteomes" id="UP000288805"/>
    </source>
</evidence>
<organism evidence="2 3">
    <name type="scientific">Vitis vinifera</name>
    <name type="common">Grape</name>
    <dbReference type="NCBI Taxonomy" id="29760"/>
    <lineage>
        <taxon>Eukaryota</taxon>
        <taxon>Viridiplantae</taxon>
        <taxon>Streptophyta</taxon>
        <taxon>Embryophyta</taxon>
        <taxon>Tracheophyta</taxon>
        <taxon>Spermatophyta</taxon>
        <taxon>Magnoliopsida</taxon>
        <taxon>eudicotyledons</taxon>
        <taxon>Gunneridae</taxon>
        <taxon>Pentapetalae</taxon>
        <taxon>rosids</taxon>
        <taxon>Vitales</taxon>
        <taxon>Vitaceae</taxon>
        <taxon>Viteae</taxon>
        <taxon>Vitis</taxon>
    </lineage>
</organism>
<comment type="caution">
    <text evidence="2">The sequence shown here is derived from an EMBL/GenBank/DDBJ whole genome shotgun (WGS) entry which is preliminary data.</text>
</comment>
<dbReference type="AlphaFoldDB" id="A0A438IIR0"/>
<sequence>MGVVEVNPDALLQADKADREQKARSPALLLGMQALNSQSKKRLSMTSVWLSNKTNSPQGRWLGSTWVKMHKLDPNSSWGNRGVVRKLRKVGAIILGKASLSEWAGSRFATPYGWCARAGQGRNPYVLSETPCGSSSGSAISVAANLAAVSLGTETDGSILYPSHINSVVGIKPMPICRTVSDAVEVLDVIVGQGGAILVDHLEIANIDVIFGSSREEATLEAEFKISLNAYLKELVASPVRTLADVIAFNNKFSHLEKIKEYGQDSFLRAEATKGISKKTLLKLARLSRNGFKKLMNEHKLDALVTPGADVLEDSPELLFQLDMIAKECHLAFV</sequence>
<dbReference type="InterPro" id="IPR023631">
    <property type="entry name" value="Amidase_dom"/>
</dbReference>
<dbReference type="Gene3D" id="3.90.1300.10">
    <property type="entry name" value="Amidase signature (AS) domain"/>
    <property type="match status" value="2"/>
</dbReference>
<dbReference type="PANTHER" id="PTHR42678">
    <property type="entry name" value="AMIDASE"/>
    <property type="match status" value="1"/>
</dbReference>
<dbReference type="Proteomes" id="UP000288805">
    <property type="component" value="Unassembled WGS sequence"/>
</dbReference>
<dbReference type="InterPro" id="IPR036928">
    <property type="entry name" value="AS_sf"/>
</dbReference>
<dbReference type="EMBL" id="QGNW01000106">
    <property type="protein sequence ID" value="RVW96601.1"/>
    <property type="molecule type" value="Genomic_DNA"/>
</dbReference>
<protein>
    <submittedName>
        <fullName evidence="2">Putative amidase C869.01</fullName>
    </submittedName>
</protein>
<proteinExistence type="predicted"/>
<dbReference type="Pfam" id="PF01425">
    <property type="entry name" value="Amidase"/>
    <property type="match status" value="1"/>
</dbReference>
<reference evidence="2 3" key="1">
    <citation type="journal article" date="2018" name="PLoS Genet.">
        <title>Population sequencing reveals clonal diversity and ancestral inbreeding in the grapevine cultivar Chardonnay.</title>
        <authorList>
            <person name="Roach M.J."/>
            <person name="Johnson D.L."/>
            <person name="Bohlmann J."/>
            <person name="van Vuuren H.J."/>
            <person name="Jones S.J."/>
            <person name="Pretorius I.S."/>
            <person name="Schmidt S.A."/>
            <person name="Borneman A.R."/>
        </authorList>
    </citation>
    <scope>NUCLEOTIDE SEQUENCE [LARGE SCALE GENOMIC DNA]</scope>
    <source>
        <strain evidence="3">cv. Chardonnay</strain>
        <tissue evidence="2">Leaf</tissue>
    </source>
</reference>